<dbReference type="GO" id="GO:0090575">
    <property type="term" value="C:RNA polymerase II transcription regulator complex"/>
    <property type="evidence" value="ECO:0007669"/>
    <property type="project" value="TreeGrafter"/>
</dbReference>
<dbReference type="PANTHER" id="PTHR40621">
    <property type="entry name" value="TRANSCRIPTION FACTOR KAPC-RELATED"/>
    <property type="match status" value="1"/>
</dbReference>
<dbReference type="Proteomes" id="UP000002762">
    <property type="component" value="Unassembled WGS sequence"/>
</dbReference>
<dbReference type="Gene3D" id="1.20.5.170">
    <property type="match status" value="1"/>
</dbReference>
<feature type="compositionally biased region" description="Low complexity" evidence="3">
    <location>
        <begin position="1"/>
        <end position="15"/>
    </location>
</feature>
<dbReference type="GeneID" id="19889588"/>
<feature type="region of interest" description="Disordered" evidence="3">
    <location>
        <begin position="1"/>
        <end position="89"/>
    </location>
</feature>
<protein>
    <submittedName>
        <fullName evidence="5">BZIP transcription factor</fullName>
    </submittedName>
</protein>
<feature type="domain" description="BZIP" evidence="4">
    <location>
        <begin position="138"/>
        <end position="153"/>
    </location>
</feature>
<organism evidence="5 6">
    <name type="scientific">Beauveria bassiana (strain ARSEF 2860)</name>
    <name type="common">White muscardine disease fungus</name>
    <name type="synonym">Tritirachium shiotae</name>
    <dbReference type="NCBI Taxonomy" id="655819"/>
    <lineage>
        <taxon>Eukaryota</taxon>
        <taxon>Fungi</taxon>
        <taxon>Dikarya</taxon>
        <taxon>Ascomycota</taxon>
        <taxon>Pezizomycotina</taxon>
        <taxon>Sordariomycetes</taxon>
        <taxon>Hypocreomycetidae</taxon>
        <taxon>Hypocreales</taxon>
        <taxon>Cordycipitaceae</taxon>
        <taxon>Beauveria</taxon>
    </lineage>
</organism>
<keyword evidence="2" id="KW-0539">Nucleus</keyword>
<gene>
    <name evidence="5" type="ORF">BBA_06576</name>
</gene>
<feature type="region of interest" description="Disordered" evidence="3">
    <location>
        <begin position="441"/>
        <end position="460"/>
    </location>
</feature>
<feature type="compositionally biased region" description="Basic and acidic residues" evidence="3">
    <location>
        <begin position="219"/>
        <end position="234"/>
    </location>
</feature>
<dbReference type="Pfam" id="PF10297">
    <property type="entry name" value="Hap4_Hap_bind"/>
    <property type="match status" value="1"/>
</dbReference>
<dbReference type="InterPro" id="IPR018287">
    <property type="entry name" value="Hap4_TF_heteromerisation"/>
</dbReference>
<dbReference type="InterPro" id="IPR004827">
    <property type="entry name" value="bZIP"/>
</dbReference>
<feature type="region of interest" description="Disordered" evidence="3">
    <location>
        <begin position="548"/>
        <end position="568"/>
    </location>
</feature>
<evidence type="ECO:0000313" key="5">
    <source>
        <dbReference type="EMBL" id="EJP64582.1"/>
    </source>
</evidence>
<dbReference type="InterPro" id="IPR046347">
    <property type="entry name" value="bZIP_sf"/>
</dbReference>
<comment type="subcellular location">
    <subcellularLocation>
        <location evidence="1">Nucleus</location>
    </subcellularLocation>
</comment>
<feature type="region of interest" description="Disordered" evidence="3">
    <location>
        <begin position="219"/>
        <end position="270"/>
    </location>
</feature>
<dbReference type="InterPro" id="IPR050936">
    <property type="entry name" value="AP-1-like"/>
</dbReference>
<sequence>MASTAASSPSIVASPVPLPTSRPTTARARSSVSGPAPLACAPPTQHQQHQQHHRAPLPTQPKPTSATAAIKQVKPEPVPLPRLSVSVPPAPDKMTMAAVVAPGTPMEGPKISMTSKEWVIPPRPKPGRKPATDTPPTKRKAQNRAAQRAFRERRAARVGELEEQLDIYKQEYDKKEADLKEKVHSLELDVQSFRSRCMLLENMLDRERQDRIRVETEAETLRRRQSEHAFRNERMSNAPSPREHHHRHSLQQHRQSMSSNNRLPHPETSRDFSISQIITPPDSMDAQNAAPLADTDITCGNCTTEGRCACVEEVLATATSGCGKCGFGTSCQCLEDLSPTKPQTNELKRPSSPSNHGGAGKRMRQEPSGRFNDQEMDFTEAFARRQSQIVASINADPPPSEMMMMQSSSIDDISFKDSCGFCKDGTYCACADAAMATPAMTPPESQPNVPRQVQTPPPSETDVMPPQPFIMEMTADGAVKLPPRKPKIGQAAKPSGGGCGSGAPGTCAQCQADPKSGLFCRLMNAKFGKEQGGCCGGKGPGGGCCKSKPANTSNASSSSSSKKEEERITLPSLPSLGLSCAEAYQTLASHRNFSEAANDIGSWLPKLKATSRTSPSSRQSSRGRNAIEVEAASIMSVLKEFDIRFGREC</sequence>
<feature type="region of interest" description="Disordered" evidence="3">
    <location>
        <begin position="120"/>
        <end position="144"/>
    </location>
</feature>
<dbReference type="PHI-base" id="PHI:10926"/>
<dbReference type="EMBL" id="JH725168">
    <property type="protein sequence ID" value="EJP64582.1"/>
    <property type="molecule type" value="Genomic_DNA"/>
</dbReference>
<keyword evidence="6" id="KW-1185">Reference proteome</keyword>
<name>J4UKA7_BEAB2</name>
<dbReference type="OrthoDB" id="5374328at2759"/>
<evidence type="ECO:0000259" key="4">
    <source>
        <dbReference type="PROSITE" id="PS00036"/>
    </source>
</evidence>
<reference evidence="5 6" key="1">
    <citation type="journal article" date="2012" name="Sci. Rep.">
        <title>Genomic perspectives on the evolution of fungal entomopathogenicity in Beauveria bassiana.</title>
        <authorList>
            <person name="Xiao G."/>
            <person name="Ying S.H."/>
            <person name="Zheng P."/>
            <person name="Wang Z.L."/>
            <person name="Zhang S."/>
            <person name="Xie X.Q."/>
            <person name="Shang Y."/>
            <person name="St Leger R.J."/>
            <person name="Zhao G.P."/>
            <person name="Wang C."/>
            <person name="Feng M.G."/>
        </authorList>
    </citation>
    <scope>NUCLEOTIDE SEQUENCE [LARGE SCALE GENOMIC DNA]</scope>
    <source>
        <strain evidence="5 6">ARSEF 2860</strain>
    </source>
</reference>
<dbReference type="SUPFAM" id="SSF57959">
    <property type="entry name" value="Leucine zipper domain"/>
    <property type="match status" value="1"/>
</dbReference>
<dbReference type="InParanoid" id="J4UKA7"/>
<evidence type="ECO:0000256" key="3">
    <source>
        <dbReference type="SAM" id="MobiDB-lite"/>
    </source>
</evidence>
<dbReference type="GO" id="GO:0001228">
    <property type="term" value="F:DNA-binding transcription activator activity, RNA polymerase II-specific"/>
    <property type="evidence" value="ECO:0007669"/>
    <property type="project" value="TreeGrafter"/>
</dbReference>
<dbReference type="PANTHER" id="PTHR40621:SF7">
    <property type="entry name" value="BZIP DOMAIN-CONTAINING PROTEIN"/>
    <property type="match status" value="1"/>
</dbReference>
<dbReference type="PROSITE" id="PS00036">
    <property type="entry name" value="BZIP_BASIC"/>
    <property type="match status" value="1"/>
</dbReference>
<evidence type="ECO:0000256" key="2">
    <source>
        <dbReference type="ARBA" id="ARBA00023242"/>
    </source>
</evidence>
<evidence type="ECO:0000313" key="6">
    <source>
        <dbReference type="Proteomes" id="UP000002762"/>
    </source>
</evidence>
<dbReference type="RefSeq" id="XP_008599895.1">
    <property type="nucleotide sequence ID" value="XM_008601673.1"/>
</dbReference>
<evidence type="ECO:0000256" key="1">
    <source>
        <dbReference type="ARBA" id="ARBA00004123"/>
    </source>
</evidence>
<dbReference type="HOGENOM" id="CLU_014054_0_0_1"/>
<feature type="region of interest" description="Disordered" evidence="3">
    <location>
        <begin position="339"/>
        <end position="371"/>
    </location>
</feature>
<dbReference type="AlphaFoldDB" id="J4UKA7"/>
<dbReference type="GO" id="GO:0000976">
    <property type="term" value="F:transcription cis-regulatory region binding"/>
    <property type="evidence" value="ECO:0007669"/>
    <property type="project" value="InterPro"/>
</dbReference>
<feature type="compositionally biased region" description="Polar residues" evidence="3">
    <location>
        <begin position="340"/>
        <end position="355"/>
    </location>
</feature>
<proteinExistence type="predicted"/>
<dbReference type="SMART" id="SM00338">
    <property type="entry name" value="BRLZ"/>
    <property type="match status" value="1"/>
</dbReference>
<feature type="compositionally biased region" description="Polar residues" evidence="3">
    <location>
        <begin position="21"/>
        <end position="33"/>
    </location>
</feature>
<dbReference type="STRING" id="655819.J4UKA7"/>
<feature type="compositionally biased region" description="Low complexity" evidence="3">
    <location>
        <begin position="548"/>
        <end position="560"/>
    </location>
</feature>
<accession>J4UKA7</accession>